<sequence>MIFAFVSMLITVAYLGNSLTINSQERFRFAEITAQYIAEAGLNKEAADYLPYLEGADTTLVGETGVNFGEDTQGNSLGKYKNVFCGTQLEENSTHKEFYGLSTGEVSYLTPNGKEVRVERTASLIMTPIGFEEFMYFTNDEEPFGPNAGAYVRFGDSDVL</sequence>
<organism evidence="1">
    <name type="scientific">marine metagenome</name>
    <dbReference type="NCBI Taxonomy" id="408172"/>
    <lineage>
        <taxon>unclassified sequences</taxon>
        <taxon>metagenomes</taxon>
        <taxon>ecological metagenomes</taxon>
    </lineage>
</organism>
<gene>
    <name evidence="1" type="ORF">METZ01_LOCUS114135</name>
</gene>
<name>A0A381X9V9_9ZZZZ</name>
<proteinExistence type="predicted"/>
<feature type="non-terminal residue" evidence="1">
    <location>
        <position position="160"/>
    </location>
</feature>
<evidence type="ECO:0000313" key="1">
    <source>
        <dbReference type="EMBL" id="SVA61281.1"/>
    </source>
</evidence>
<accession>A0A381X9V9</accession>
<protein>
    <submittedName>
        <fullName evidence="1">Uncharacterized protein</fullName>
    </submittedName>
</protein>
<dbReference type="AlphaFoldDB" id="A0A381X9V9"/>
<reference evidence="1" key="1">
    <citation type="submission" date="2018-05" db="EMBL/GenBank/DDBJ databases">
        <authorList>
            <person name="Lanie J.A."/>
            <person name="Ng W.-L."/>
            <person name="Kazmierczak K.M."/>
            <person name="Andrzejewski T.M."/>
            <person name="Davidsen T.M."/>
            <person name="Wayne K.J."/>
            <person name="Tettelin H."/>
            <person name="Glass J.I."/>
            <person name="Rusch D."/>
            <person name="Podicherti R."/>
            <person name="Tsui H.-C.T."/>
            <person name="Winkler M.E."/>
        </authorList>
    </citation>
    <scope>NUCLEOTIDE SEQUENCE</scope>
</reference>
<dbReference type="EMBL" id="UINC01014354">
    <property type="protein sequence ID" value="SVA61281.1"/>
    <property type="molecule type" value="Genomic_DNA"/>
</dbReference>